<sequence>MKTRTLLEKLRSTKLWCALAGIVLGAALALGVDGAVLEKVLGAVTALVSAVTYIVTEGAVDAAGAKSLGEGLATLLSLFVGKESEDAGD</sequence>
<dbReference type="Proteomes" id="UP000824258">
    <property type="component" value="Unassembled WGS sequence"/>
</dbReference>
<proteinExistence type="predicted"/>
<dbReference type="EMBL" id="DVGD01000136">
    <property type="protein sequence ID" value="HIR09634.1"/>
    <property type="molecule type" value="Genomic_DNA"/>
</dbReference>
<organism evidence="1 2">
    <name type="scientific">Candidatus Avoscillospira stercoripullorum</name>
    <dbReference type="NCBI Taxonomy" id="2840709"/>
    <lineage>
        <taxon>Bacteria</taxon>
        <taxon>Bacillati</taxon>
        <taxon>Bacillota</taxon>
        <taxon>Clostridia</taxon>
        <taxon>Eubacteriales</taxon>
        <taxon>Oscillospiraceae</taxon>
        <taxon>Oscillospiraceae incertae sedis</taxon>
        <taxon>Candidatus Avoscillospira</taxon>
    </lineage>
</organism>
<comment type="caution">
    <text evidence="1">The sequence shown here is derived from an EMBL/GenBank/DDBJ whole genome shotgun (WGS) entry which is preliminary data.</text>
</comment>
<evidence type="ECO:0000313" key="1">
    <source>
        <dbReference type="EMBL" id="HIR09634.1"/>
    </source>
</evidence>
<name>A0A9D1A821_9FIRM</name>
<evidence type="ECO:0008006" key="3">
    <source>
        <dbReference type="Google" id="ProtNLM"/>
    </source>
</evidence>
<accession>A0A9D1A821</accession>
<reference evidence="1" key="1">
    <citation type="submission" date="2020-10" db="EMBL/GenBank/DDBJ databases">
        <authorList>
            <person name="Gilroy R."/>
        </authorList>
    </citation>
    <scope>NUCLEOTIDE SEQUENCE</scope>
    <source>
        <strain evidence="1">ChiHjej9B8-7071</strain>
    </source>
</reference>
<dbReference type="AlphaFoldDB" id="A0A9D1A821"/>
<reference evidence="1" key="2">
    <citation type="journal article" date="2021" name="PeerJ">
        <title>Extensive microbial diversity within the chicken gut microbiome revealed by metagenomics and culture.</title>
        <authorList>
            <person name="Gilroy R."/>
            <person name="Ravi A."/>
            <person name="Getino M."/>
            <person name="Pursley I."/>
            <person name="Horton D.L."/>
            <person name="Alikhan N.F."/>
            <person name="Baker D."/>
            <person name="Gharbi K."/>
            <person name="Hall N."/>
            <person name="Watson M."/>
            <person name="Adriaenssens E.M."/>
            <person name="Foster-Nyarko E."/>
            <person name="Jarju S."/>
            <person name="Secka A."/>
            <person name="Antonio M."/>
            <person name="Oren A."/>
            <person name="Chaudhuri R.R."/>
            <person name="La Ragione R."/>
            <person name="Hildebrand F."/>
            <person name="Pallen M.J."/>
        </authorList>
    </citation>
    <scope>NUCLEOTIDE SEQUENCE</scope>
    <source>
        <strain evidence="1">ChiHjej9B8-7071</strain>
    </source>
</reference>
<protein>
    <recommendedName>
        <fullName evidence="3">Holin</fullName>
    </recommendedName>
</protein>
<gene>
    <name evidence="1" type="ORF">IAA70_04440</name>
</gene>
<evidence type="ECO:0000313" key="2">
    <source>
        <dbReference type="Proteomes" id="UP000824258"/>
    </source>
</evidence>